<evidence type="ECO:0000313" key="5">
    <source>
        <dbReference type="Proteomes" id="UP000218231"/>
    </source>
</evidence>
<accession>A0A2A2LL08</accession>
<evidence type="ECO:0000256" key="1">
    <source>
        <dbReference type="ARBA" id="ARBA00007381"/>
    </source>
</evidence>
<reference evidence="4 5" key="1">
    <citation type="journal article" date="2017" name="Curr. Biol.">
        <title>Genome architecture and evolution of a unichromosomal asexual nematode.</title>
        <authorList>
            <person name="Fradin H."/>
            <person name="Zegar C."/>
            <person name="Gutwein M."/>
            <person name="Lucas J."/>
            <person name="Kovtun M."/>
            <person name="Corcoran D."/>
            <person name="Baugh L.R."/>
            <person name="Kiontke K."/>
            <person name="Gunsalus K."/>
            <person name="Fitch D.H."/>
            <person name="Piano F."/>
        </authorList>
    </citation>
    <scope>NUCLEOTIDE SEQUENCE [LARGE SCALE GENOMIC DNA]</scope>
    <source>
        <strain evidence="4">PF1309</strain>
    </source>
</reference>
<dbReference type="Gene3D" id="3.30.420.40">
    <property type="match status" value="3"/>
</dbReference>
<dbReference type="GO" id="GO:0005524">
    <property type="term" value="F:ATP binding"/>
    <property type="evidence" value="ECO:0007669"/>
    <property type="project" value="UniProtKB-KW"/>
</dbReference>
<dbReference type="InterPro" id="IPR043129">
    <property type="entry name" value="ATPase_NBD"/>
</dbReference>
<proteinExistence type="inferred from homology"/>
<evidence type="ECO:0000256" key="2">
    <source>
        <dbReference type="ARBA" id="ARBA00022741"/>
    </source>
</evidence>
<comment type="similarity">
    <text evidence="1">Belongs to the heat shock protein 70 family.</text>
</comment>
<comment type="caution">
    <text evidence="4">The sequence shown here is derived from an EMBL/GenBank/DDBJ whole genome shotgun (WGS) entry which is preliminary data.</text>
</comment>
<evidence type="ECO:0000256" key="3">
    <source>
        <dbReference type="ARBA" id="ARBA00022840"/>
    </source>
</evidence>
<name>A0A2A2LL08_9BILA</name>
<gene>
    <name evidence="4" type="ORF">WR25_17124</name>
</gene>
<keyword evidence="2" id="KW-0547">Nucleotide-binding</keyword>
<dbReference type="AlphaFoldDB" id="A0A2A2LL08"/>
<protein>
    <submittedName>
        <fullName evidence="4">Uncharacterized protein</fullName>
    </submittedName>
</protein>
<dbReference type="InterPro" id="IPR013126">
    <property type="entry name" value="Hsp_70_fam"/>
</dbReference>
<evidence type="ECO:0000313" key="4">
    <source>
        <dbReference type="EMBL" id="PAV86758.1"/>
    </source>
</evidence>
<dbReference type="PRINTS" id="PR00301">
    <property type="entry name" value="HEATSHOCK70"/>
</dbReference>
<dbReference type="GO" id="GO:0140662">
    <property type="term" value="F:ATP-dependent protein folding chaperone"/>
    <property type="evidence" value="ECO:0007669"/>
    <property type="project" value="InterPro"/>
</dbReference>
<dbReference type="EMBL" id="LIAE01006637">
    <property type="protein sequence ID" value="PAV86758.1"/>
    <property type="molecule type" value="Genomic_DNA"/>
</dbReference>
<dbReference type="InterPro" id="IPR018181">
    <property type="entry name" value="Heat_shock_70_CS"/>
</dbReference>
<dbReference type="GO" id="GO:0006950">
    <property type="term" value="P:response to stress"/>
    <property type="evidence" value="ECO:0007669"/>
    <property type="project" value="UniProtKB-ARBA"/>
</dbReference>
<sequence length="359" mass="40707">MKMVHIGIDLGTTYSCVSVIEDGKPVVVVSDDDKRTIPSVVAYCESRILVGRPALSCDTDPSNILYGTLDISVAEINNGKIRLKAVTSDYHLGGQDFDERIMKYVIEEFKKSNNYDMSQRPDLMRRLRRACRKTKESLSSQMESCNVKLDINGNTSVNVKISRSNFNQLCEDLFDKAMEMVDKALRTAQISAEQIGNVILVGGSTRIPKIQELLSHKFDQAKLRYNANPEEAVAHGAALIAGALEKGIEIPLINNTMSELVRNINNVQIGEDNSFNSSHKILFYRPDPPEWRRHVSVAYFKDKLYYLSGWEPETYQDTNRVDLLMGGIVIRYIDYQTMNRNGLKLESFQKDELISELHR</sequence>
<keyword evidence="3" id="KW-0067">ATP-binding</keyword>
<dbReference type="SUPFAM" id="SSF53067">
    <property type="entry name" value="Actin-like ATPase domain"/>
    <property type="match status" value="2"/>
</dbReference>
<dbReference type="FunFam" id="3.30.420.40:FF:000028">
    <property type="entry name" value="heat shock 70 kDa protein-like"/>
    <property type="match status" value="1"/>
</dbReference>
<dbReference type="PROSITE" id="PS01036">
    <property type="entry name" value="HSP70_3"/>
    <property type="match status" value="1"/>
</dbReference>
<dbReference type="STRING" id="2018661.A0A2A2LL08"/>
<dbReference type="FunFam" id="3.90.640.10:FF:000010">
    <property type="entry name" value="heat shock 70 kDa protein 14"/>
    <property type="match status" value="1"/>
</dbReference>
<organism evidence="4 5">
    <name type="scientific">Diploscapter pachys</name>
    <dbReference type="NCBI Taxonomy" id="2018661"/>
    <lineage>
        <taxon>Eukaryota</taxon>
        <taxon>Metazoa</taxon>
        <taxon>Ecdysozoa</taxon>
        <taxon>Nematoda</taxon>
        <taxon>Chromadorea</taxon>
        <taxon>Rhabditida</taxon>
        <taxon>Rhabditina</taxon>
        <taxon>Rhabditomorpha</taxon>
        <taxon>Rhabditoidea</taxon>
        <taxon>Rhabditidae</taxon>
        <taxon>Diploscapter</taxon>
    </lineage>
</organism>
<dbReference type="Gene3D" id="3.90.640.10">
    <property type="entry name" value="Actin, Chain A, domain 4"/>
    <property type="match status" value="1"/>
</dbReference>
<dbReference type="PROSITE" id="PS00297">
    <property type="entry name" value="HSP70_1"/>
    <property type="match status" value="1"/>
</dbReference>
<dbReference type="Pfam" id="PF00012">
    <property type="entry name" value="HSP70"/>
    <property type="match status" value="2"/>
</dbReference>
<dbReference type="PANTHER" id="PTHR19375">
    <property type="entry name" value="HEAT SHOCK PROTEIN 70KDA"/>
    <property type="match status" value="1"/>
</dbReference>
<dbReference type="Proteomes" id="UP000218231">
    <property type="component" value="Unassembled WGS sequence"/>
</dbReference>
<keyword evidence="5" id="KW-1185">Reference proteome</keyword>